<accession>A0AAV4ZBV0</accession>
<evidence type="ECO:0000313" key="1">
    <source>
        <dbReference type="EMBL" id="GJD41277.1"/>
    </source>
</evidence>
<dbReference type="Proteomes" id="UP001055307">
    <property type="component" value="Unassembled WGS sequence"/>
</dbReference>
<name>A0AAV4ZBV0_9HYPH</name>
<dbReference type="EMBL" id="BPQF01000019">
    <property type="protein sequence ID" value="GJD41277.1"/>
    <property type="molecule type" value="Genomic_DNA"/>
</dbReference>
<sequence>MPLSLYRIGPDEHHLIEGGEVVGNMAREEGKSSWRVSLVEEAGTIRQRLFRSFDAALEWLGLPAVSEPV</sequence>
<reference evidence="1" key="1">
    <citation type="journal article" date="2016" name="Front. Microbiol.">
        <title>Genome Sequence of the Piezophilic, Mesophilic Sulfate-Reducing Bacterium Desulfovibrio indicus J2T.</title>
        <authorList>
            <person name="Cao J."/>
            <person name="Maignien L."/>
            <person name="Shao Z."/>
            <person name="Alain K."/>
            <person name="Jebbar M."/>
        </authorList>
    </citation>
    <scope>NUCLEOTIDE SEQUENCE</scope>
    <source>
        <strain evidence="1">DSM 21893</strain>
    </source>
</reference>
<gene>
    <name evidence="1" type="ORF">OICFNHDK_3760</name>
</gene>
<dbReference type="AlphaFoldDB" id="A0AAV4ZBV0"/>
<organism evidence="1 2">
    <name type="scientific">Methylobacterium bullatum</name>
    <dbReference type="NCBI Taxonomy" id="570505"/>
    <lineage>
        <taxon>Bacteria</taxon>
        <taxon>Pseudomonadati</taxon>
        <taxon>Pseudomonadota</taxon>
        <taxon>Alphaproteobacteria</taxon>
        <taxon>Hyphomicrobiales</taxon>
        <taxon>Methylobacteriaceae</taxon>
        <taxon>Methylobacterium</taxon>
    </lineage>
</organism>
<protein>
    <submittedName>
        <fullName evidence="1">Uncharacterized protein</fullName>
    </submittedName>
</protein>
<comment type="caution">
    <text evidence="1">The sequence shown here is derived from an EMBL/GenBank/DDBJ whole genome shotgun (WGS) entry which is preliminary data.</text>
</comment>
<keyword evidence="2" id="KW-1185">Reference proteome</keyword>
<dbReference type="RefSeq" id="WP_192215695.1">
    <property type="nucleotide sequence ID" value="NZ_BPQF01000019.1"/>
</dbReference>
<proteinExistence type="predicted"/>
<reference evidence="1" key="2">
    <citation type="submission" date="2021-08" db="EMBL/GenBank/DDBJ databases">
        <authorList>
            <person name="Tani A."/>
            <person name="Ola A."/>
            <person name="Ogura Y."/>
            <person name="Katsura K."/>
            <person name="Hayashi T."/>
        </authorList>
    </citation>
    <scope>NUCLEOTIDE SEQUENCE</scope>
    <source>
        <strain evidence="1">DSM 21893</strain>
    </source>
</reference>
<evidence type="ECO:0000313" key="2">
    <source>
        <dbReference type="Proteomes" id="UP001055307"/>
    </source>
</evidence>